<accession>A0A139A2S6</accession>
<organism evidence="1 2">
    <name type="scientific">Gonapodya prolifera (strain JEL478)</name>
    <name type="common">Monoblepharis prolifera</name>
    <dbReference type="NCBI Taxonomy" id="1344416"/>
    <lineage>
        <taxon>Eukaryota</taxon>
        <taxon>Fungi</taxon>
        <taxon>Fungi incertae sedis</taxon>
        <taxon>Chytridiomycota</taxon>
        <taxon>Chytridiomycota incertae sedis</taxon>
        <taxon>Monoblepharidomycetes</taxon>
        <taxon>Monoblepharidales</taxon>
        <taxon>Gonapodyaceae</taxon>
        <taxon>Gonapodya</taxon>
    </lineage>
</organism>
<reference evidence="1 2" key="1">
    <citation type="journal article" date="2015" name="Genome Biol. Evol.">
        <title>Phylogenomic analyses indicate that early fungi evolved digesting cell walls of algal ancestors of land plants.</title>
        <authorList>
            <person name="Chang Y."/>
            <person name="Wang S."/>
            <person name="Sekimoto S."/>
            <person name="Aerts A.L."/>
            <person name="Choi C."/>
            <person name="Clum A."/>
            <person name="LaButti K.M."/>
            <person name="Lindquist E.A."/>
            <person name="Yee Ngan C."/>
            <person name="Ohm R.A."/>
            <person name="Salamov A.A."/>
            <person name="Grigoriev I.V."/>
            <person name="Spatafora J.W."/>
            <person name="Berbee M.L."/>
        </authorList>
    </citation>
    <scope>NUCLEOTIDE SEQUENCE [LARGE SCALE GENOMIC DNA]</scope>
    <source>
        <strain evidence="1 2">JEL478</strain>
    </source>
</reference>
<gene>
    <name evidence="1" type="ORF">M427DRAFT_158553</name>
</gene>
<name>A0A139A2S6_GONPJ</name>
<dbReference type="EMBL" id="KQ965809">
    <property type="protein sequence ID" value="KXS11090.1"/>
    <property type="molecule type" value="Genomic_DNA"/>
</dbReference>
<evidence type="ECO:0000313" key="1">
    <source>
        <dbReference type="EMBL" id="KXS11090.1"/>
    </source>
</evidence>
<evidence type="ECO:0008006" key="3">
    <source>
        <dbReference type="Google" id="ProtNLM"/>
    </source>
</evidence>
<proteinExistence type="predicted"/>
<evidence type="ECO:0000313" key="2">
    <source>
        <dbReference type="Proteomes" id="UP000070544"/>
    </source>
</evidence>
<dbReference type="AlphaFoldDB" id="A0A139A2S6"/>
<dbReference type="OrthoDB" id="6161812at2759"/>
<keyword evidence="2" id="KW-1185">Reference proteome</keyword>
<protein>
    <recommendedName>
        <fullName evidence="3">Gamma-glutamylcyclotransferase AIG2-like domain-containing protein</fullName>
    </recommendedName>
</protein>
<dbReference type="Proteomes" id="UP000070544">
    <property type="component" value="Unassembled WGS sequence"/>
</dbReference>
<sequence length="298" mass="33068">MATDGNEQQPNDHFVFGYGSLISASSRARTAPPNDRFPHLPVRAHTLRRMWSIRSRSRGCTALGCVQVDGCCDGAWNEECPNVANGVVFYLGGEVEMRAYGEREGSEYIRTLLPPSHLQSTSPSLLPSYLTHHSSRIWVYVHPDISRAQLPTVQFPIAQTYLDVVLAGCLEIGEGFAEEFVRSTWFHTSAQVSPAIRTRHCQPTCSTVCDGFTRTPSQPPGNCCFLSSMSSVPTPPSKPTTTATTDTNTQTCMCIPWVDDRQSPRYIRWEPDAPVGDVDKLLRAVLGEHRVTLRLRAE</sequence>